<dbReference type="Proteomes" id="UP000654913">
    <property type="component" value="Chromosome 7"/>
</dbReference>
<dbReference type="GeneID" id="64978786"/>
<dbReference type="EMBL" id="AP024449">
    <property type="protein sequence ID" value="BCS28789.1"/>
    <property type="molecule type" value="Genomic_DNA"/>
</dbReference>
<dbReference type="KEGG" id="apuu:APUU_70359A"/>
<dbReference type="Gene3D" id="1.10.10.60">
    <property type="entry name" value="Homeodomain-like"/>
    <property type="match status" value="1"/>
</dbReference>
<evidence type="ECO:0000313" key="3">
    <source>
        <dbReference type="EMBL" id="BCS28789.1"/>
    </source>
</evidence>
<feature type="domain" description="ARS-binding protein 1 N-terminal" evidence="2">
    <location>
        <begin position="9"/>
        <end position="67"/>
    </location>
</feature>
<reference evidence="3" key="2">
    <citation type="submission" date="2021-02" db="EMBL/GenBank/DDBJ databases">
        <title>Aspergillus puulaauensis MK2 genome sequence.</title>
        <authorList>
            <person name="Futagami T."/>
            <person name="Mori K."/>
            <person name="Kadooka C."/>
            <person name="Tanaka T."/>
        </authorList>
    </citation>
    <scope>NUCLEOTIDE SEQUENCE</scope>
    <source>
        <strain evidence="3">MK2</strain>
    </source>
</reference>
<gene>
    <name evidence="3" type="ORF">APUU_70359A</name>
</gene>
<dbReference type="RefSeq" id="XP_041560975.1">
    <property type="nucleotide sequence ID" value="XM_041695223.1"/>
</dbReference>
<protein>
    <recommendedName>
        <fullName evidence="2">ARS-binding protein 1 N-terminal domain-containing protein</fullName>
    </recommendedName>
</protein>
<organism evidence="3 4">
    <name type="scientific">Aspergillus puulaauensis</name>
    <dbReference type="NCBI Taxonomy" id="1220207"/>
    <lineage>
        <taxon>Eukaryota</taxon>
        <taxon>Fungi</taxon>
        <taxon>Dikarya</taxon>
        <taxon>Ascomycota</taxon>
        <taxon>Pezizomycotina</taxon>
        <taxon>Eurotiomycetes</taxon>
        <taxon>Eurotiomycetidae</taxon>
        <taxon>Eurotiales</taxon>
        <taxon>Aspergillaceae</taxon>
        <taxon>Aspergillus</taxon>
    </lineage>
</organism>
<evidence type="ECO:0000313" key="4">
    <source>
        <dbReference type="Proteomes" id="UP000654913"/>
    </source>
</evidence>
<keyword evidence="4" id="KW-1185">Reference proteome</keyword>
<dbReference type="InterPro" id="IPR041188">
    <property type="entry name" value="HTH_ABP1_N"/>
</dbReference>
<evidence type="ECO:0000256" key="1">
    <source>
        <dbReference type="SAM" id="MobiDB-lite"/>
    </source>
</evidence>
<dbReference type="InterPro" id="IPR009057">
    <property type="entry name" value="Homeodomain-like_sf"/>
</dbReference>
<feature type="compositionally biased region" description="Basic and acidic residues" evidence="1">
    <location>
        <begin position="81"/>
        <end position="98"/>
    </location>
</feature>
<accession>A0A7R7XWI7</accession>
<name>A0A7R7XWI7_9EURO</name>
<dbReference type="OrthoDB" id="4502687at2759"/>
<reference evidence="3" key="1">
    <citation type="submission" date="2021-01" db="EMBL/GenBank/DDBJ databases">
        <authorList>
            <consortium name="Aspergillus puulaauensis MK2 genome sequencing consortium"/>
            <person name="Kazuki M."/>
            <person name="Futagami T."/>
        </authorList>
    </citation>
    <scope>NUCLEOTIDE SEQUENCE</scope>
    <source>
        <strain evidence="3">MK2</strain>
    </source>
</reference>
<dbReference type="Pfam" id="PF18107">
    <property type="entry name" value="HTH_ABP1_N"/>
    <property type="match status" value="1"/>
</dbReference>
<dbReference type="AlphaFoldDB" id="A0A7R7XWI7"/>
<proteinExistence type="predicted"/>
<dbReference type="SUPFAM" id="SSF46689">
    <property type="entry name" value="Homeodomain-like"/>
    <property type="match status" value="1"/>
</dbReference>
<feature type="region of interest" description="Disordered" evidence="1">
    <location>
        <begin position="76"/>
        <end position="98"/>
    </location>
</feature>
<evidence type="ECO:0000259" key="2">
    <source>
        <dbReference type="Pfam" id="PF18107"/>
    </source>
</evidence>
<sequence>MTLNPTKPKRIAITGQQRAALRAQHHLKPYLSNIALRDWFNTTDNRAIDASIVSRSLSGKYAYLDDNTSNFHLQKTKHRAEHWPEPENKASDKEKGQELEIQPQVSVVDALEALFVVRLYFEQSYTSDLPALQMLQRLESSLERKRFDSRH</sequence>